<dbReference type="EMBL" id="CAKKTJ010000326">
    <property type="protein sequence ID" value="CAH0480800.1"/>
    <property type="molecule type" value="Genomic_DNA"/>
</dbReference>
<dbReference type="Proteomes" id="UP001160483">
    <property type="component" value="Unassembled WGS sequence"/>
</dbReference>
<accession>A0AAU9L5Q4</accession>
<protein>
    <recommendedName>
        <fullName evidence="3">Autophagy-related protein 17</fullName>
    </recommendedName>
</protein>
<gene>
    <name evidence="1" type="ORF">PBS003_LOCUS7414</name>
</gene>
<dbReference type="AlphaFoldDB" id="A0AAU9L5Q4"/>
<sequence length="373" mass="41915">MLHDFEQLLMHRHRFALTDVILCMQHIIHDLYIVNRAIKTASASSTIPLERVSRRLEGLVTLVPSFLGERELATLVAALNDFVQMLQDLGSQLHLDQAVRTLADSTNALAEAATRDAATCAQLTEKRDYLAKFLDQVGQVLRNSHSRRVQHYQDAIEHCTAEFQSTLEDEHLQLAKQLRCDIQTIETSMSTMLQPHFEICRTIATANARVQSTGSPFSKVESEDITTFVQTAAKLESGVATFRSVLQDTTRFLARLSLFEQAARKDTFVVCSSALKLQYREQLDQELFLAHVKDWSEKHKTLQLTESGSGFQAATGLLLQLKSAIERAHKLAQASQEKLALDNPARESLAQEVARVFHDEGGQLTQFDLHEFA</sequence>
<proteinExistence type="predicted"/>
<organism evidence="1 2">
    <name type="scientific">Peronospora belbahrii</name>
    <dbReference type="NCBI Taxonomy" id="622444"/>
    <lineage>
        <taxon>Eukaryota</taxon>
        <taxon>Sar</taxon>
        <taxon>Stramenopiles</taxon>
        <taxon>Oomycota</taxon>
        <taxon>Peronosporomycetes</taxon>
        <taxon>Peronosporales</taxon>
        <taxon>Peronosporaceae</taxon>
        <taxon>Peronospora</taxon>
    </lineage>
</organism>
<name>A0AAU9L5Q4_9STRA</name>
<evidence type="ECO:0008006" key="3">
    <source>
        <dbReference type="Google" id="ProtNLM"/>
    </source>
</evidence>
<reference evidence="1" key="1">
    <citation type="submission" date="2021-11" db="EMBL/GenBank/DDBJ databases">
        <authorList>
            <person name="Islam A."/>
            <person name="Islam S."/>
            <person name="Flora M.S."/>
            <person name="Rahman M."/>
            <person name="Ziaur R.M."/>
            <person name="Epstein J.H."/>
            <person name="Hassan M."/>
            <person name="Klassen M."/>
            <person name="Woodard K."/>
            <person name="Webb A."/>
            <person name="Webby R.J."/>
            <person name="El Zowalaty M.E."/>
        </authorList>
    </citation>
    <scope>NUCLEOTIDE SEQUENCE</scope>
    <source>
        <strain evidence="1">Pbs3</strain>
    </source>
</reference>
<comment type="caution">
    <text evidence="1">The sequence shown here is derived from an EMBL/GenBank/DDBJ whole genome shotgun (WGS) entry which is preliminary data.</text>
</comment>
<evidence type="ECO:0000313" key="2">
    <source>
        <dbReference type="Proteomes" id="UP001160483"/>
    </source>
</evidence>
<evidence type="ECO:0000313" key="1">
    <source>
        <dbReference type="EMBL" id="CAH0480800.1"/>
    </source>
</evidence>